<organism evidence="6 7">
    <name type="scientific">Diatraea saccharalis</name>
    <name type="common">sugarcane borer</name>
    <dbReference type="NCBI Taxonomy" id="40085"/>
    <lineage>
        <taxon>Eukaryota</taxon>
        <taxon>Metazoa</taxon>
        <taxon>Ecdysozoa</taxon>
        <taxon>Arthropoda</taxon>
        <taxon>Hexapoda</taxon>
        <taxon>Insecta</taxon>
        <taxon>Pterygota</taxon>
        <taxon>Neoptera</taxon>
        <taxon>Endopterygota</taxon>
        <taxon>Lepidoptera</taxon>
        <taxon>Glossata</taxon>
        <taxon>Ditrysia</taxon>
        <taxon>Pyraloidea</taxon>
        <taxon>Crambidae</taxon>
        <taxon>Crambinae</taxon>
        <taxon>Diatraea</taxon>
    </lineage>
</organism>
<sequence>MGADVKQTDIGVVAPYRDQVALLKRSLAGLVEVSTVDQFQGRDKAVIIYSCTRNDVKENKKVKNRDVADADIFTSADADADAEFCRLTSADADADADV</sequence>
<proteinExistence type="predicted"/>
<keyword evidence="1" id="KW-0547">Nucleotide-binding</keyword>
<dbReference type="GO" id="GO:0005524">
    <property type="term" value="F:ATP binding"/>
    <property type="evidence" value="ECO:0007669"/>
    <property type="project" value="UniProtKB-KW"/>
</dbReference>
<dbReference type="GO" id="GO:0016787">
    <property type="term" value="F:hydrolase activity"/>
    <property type="evidence" value="ECO:0007669"/>
    <property type="project" value="UniProtKB-KW"/>
</dbReference>
<dbReference type="InterPro" id="IPR041679">
    <property type="entry name" value="DNA2/NAM7-like_C"/>
</dbReference>
<evidence type="ECO:0000256" key="1">
    <source>
        <dbReference type="ARBA" id="ARBA00022741"/>
    </source>
</evidence>
<dbReference type="AlphaFoldDB" id="A0A9N9R7Y3"/>
<keyword evidence="7" id="KW-1185">Reference proteome</keyword>
<dbReference type="Pfam" id="PF13087">
    <property type="entry name" value="AAA_12"/>
    <property type="match status" value="1"/>
</dbReference>
<feature type="domain" description="DNA2/NAM7 helicase-like C-terminal" evidence="5">
    <location>
        <begin position="5"/>
        <end position="58"/>
    </location>
</feature>
<protein>
    <recommendedName>
        <fullName evidence="5">DNA2/NAM7 helicase-like C-terminal domain-containing protein</fullName>
    </recommendedName>
</protein>
<dbReference type="Proteomes" id="UP001153714">
    <property type="component" value="Chromosome 3"/>
</dbReference>
<evidence type="ECO:0000259" key="5">
    <source>
        <dbReference type="Pfam" id="PF13087"/>
    </source>
</evidence>
<name>A0A9N9R7Y3_9NEOP</name>
<dbReference type="Gene3D" id="3.40.50.300">
    <property type="entry name" value="P-loop containing nucleotide triphosphate hydrolases"/>
    <property type="match status" value="1"/>
</dbReference>
<dbReference type="InterPro" id="IPR027417">
    <property type="entry name" value="P-loop_NTPase"/>
</dbReference>
<evidence type="ECO:0000256" key="3">
    <source>
        <dbReference type="ARBA" id="ARBA00022806"/>
    </source>
</evidence>
<dbReference type="OrthoDB" id="306218at2759"/>
<dbReference type="EMBL" id="OU893334">
    <property type="protein sequence ID" value="CAG9791428.1"/>
    <property type="molecule type" value="Genomic_DNA"/>
</dbReference>
<dbReference type="InterPro" id="IPR050534">
    <property type="entry name" value="Coronavir_polyprotein_1ab"/>
</dbReference>
<dbReference type="PANTHER" id="PTHR43788:SF8">
    <property type="entry name" value="DNA-BINDING PROTEIN SMUBP-2"/>
    <property type="match status" value="1"/>
</dbReference>
<gene>
    <name evidence="6" type="ORF">DIATSA_LOCUS9042</name>
</gene>
<reference evidence="6" key="2">
    <citation type="submission" date="2022-10" db="EMBL/GenBank/DDBJ databases">
        <authorList>
            <consortium name="ENA_rothamsted_submissions"/>
            <consortium name="culmorum"/>
            <person name="King R."/>
        </authorList>
    </citation>
    <scope>NUCLEOTIDE SEQUENCE</scope>
</reference>
<keyword evidence="3" id="KW-0347">Helicase</keyword>
<dbReference type="SUPFAM" id="SSF52540">
    <property type="entry name" value="P-loop containing nucleoside triphosphate hydrolases"/>
    <property type="match status" value="1"/>
</dbReference>
<evidence type="ECO:0000256" key="2">
    <source>
        <dbReference type="ARBA" id="ARBA00022801"/>
    </source>
</evidence>
<dbReference type="PANTHER" id="PTHR43788">
    <property type="entry name" value="DNA2/NAM7 HELICASE FAMILY MEMBER"/>
    <property type="match status" value="1"/>
</dbReference>
<keyword evidence="2" id="KW-0378">Hydrolase</keyword>
<evidence type="ECO:0000256" key="4">
    <source>
        <dbReference type="ARBA" id="ARBA00022840"/>
    </source>
</evidence>
<evidence type="ECO:0000313" key="7">
    <source>
        <dbReference type="Proteomes" id="UP001153714"/>
    </source>
</evidence>
<evidence type="ECO:0000313" key="6">
    <source>
        <dbReference type="EMBL" id="CAG9791428.1"/>
    </source>
</evidence>
<keyword evidence="4" id="KW-0067">ATP-binding</keyword>
<accession>A0A9N9R7Y3</accession>
<reference evidence="6" key="1">
    <citation type="submission" date="2021-12" db="EMBL/GenBank/DDBJ databases">
        <authorList>
            <person name="King R."/>
        </authorList>
    </citation>
    <scope>NUCLEOTIDE SEQUENCE</scope>
</reference>
<dbReference type="GO" id="GO:0043139">
    <property type="term" value="F:5'-3' DNA helicase activity"/>
    <property type="evidence" value="ECO:0007669"/>
    <property type="project" value="TreeGrafter"/>
</dbReference>